<dbReference type="AlphaFoldDB" id="A0A833ZLH5"/>
<comment type="caution">
    <text evidence="2">The sequence shown here is derived from an EMBL/GenBank/DDBJ whole genome shotgun (WGS) entry which is preliminary data.</text>
</comment>
<accession>A0A833ZLH5</accession>
<gene>
    <name evidence="2" type="ORF">HJG60_011777</name>
</gene>
<feature type="region of interest" description="Disordered" evidence="1">
    <location>
        <begin position="126"/>
        <end position="171"/>
    </location>
</feature>
<protein>
    <submittedName>
        <fullName evidence="2">Uncharacterized protein</fullName>
    </submittedName>
</protein>
<feature type="compositionally biased region" description="Pro residues" evidence="1">
    <location>
        <begin position="149"/>
        <end position="158"/>
    </location>
</feature>
<sequence>MAGLHPPFTSWARVGSRVQCVGSQAQCVGSRVQCVGSQAQCVGSRVQCVGSRVQCVGSWVQCVGSQVRYVSRRAHQGANRRAPCPHPRAPLPGIRLPARTPGMPGHVHTKMNIVVRLLRSAPPPGVSGGAWCPHAPNRKPGGSARLSTPPDPPAPPLSSPLSPGKEGGVHLPLPVARAPVLVPARGSPGPLTWAPTSGSVRCHGIRPPPPPPPVGLCPFPEPCVVAT</sequence>
<evidence type="ECO:0000313" key="3">
    <source>
        <dbReference type="Proteomes" id="UP000664940"/>
    </source>
</evidence>
<organism evidence="2 3">
    <name type="scientific">Phyllostomus discolor</name>
    <name type="common">pale spear-nosed bat</name>
    <dbReference type="NCBI Taxonomy" id="89673"/>
    <lineage>
        <taxon>Eukaryota</taxon>
        <taxon>Metazoa</taxon>
        <taxon>Chordata</taxon>
        <taxon>Craniata</taxon>
        <taxon>Vertebrata</taxon>
        <taxon>Euteleostomi</taxon>
        <taxon>Mammalia</taxon>
        <taxon>Eutheria</taxon>
        <taxon>Laurasiatheria</taxon>
        <taxon>Chiroptera</taxon>
        <taxon>Yangochiroptera</taxon>
        <taxon>Phyllostomidae</taxon>
        <taxon>Phyllostominae</taxon>
        <taxon>Phyllostomus</taxon>
    </lineage>
</organism>
<dbReference type="Proteomes" id="UP000664940">
    <property type="component" value="Unassembled WGS sequence"/>
</dbReference>
<proteinExistence type="predicted"/>
<name>A0A833ZLH5_9CHIR</name>
<reference evidence="2 3" key="1">
    <citation type="journal article" date="2020" name="Nature">
        <title>Six reference-quality genomes reveal evolution of bat adaptations.</title>
        <authorList>
            <person name="Jebb D."/>
            <person name="Huang Z."/>
            <person name="Pippel M."/>
            <person name="Hughes G.M."/>
            <person name="Lavrichenko K."/>
            <person name="Devanna P."/>
            <person name="Winkler S."/>
            <person name="Jermiin L.S."/>
            <person name="Skirmuntt E.C."/>
            <person name="Katzourakis A."/>
            <person name="Burkitt-Gray L."/>
            <person name="Ray D.A."/>
            <person name="Sullivan K.A.M."/>
            <person name="Roscito J.G."/>
            <person name="Kirilenko B.M."/>
            <person name="Davalos L.M."/>
            <person name="Corthals A.P."/>
            <person name="Power M.L."/>
            <person name="Jones G."/>
            <person name="Ransome R.D."/>
            <person name="Dechmann D.K.N."/>
            <person name="Locatelli A.G."/>
            <person name="Puechmaille S.J."/>
            <person name="Fedrigo O."/>
            <person name="Jarvis E.D."/>
            <person name="Hiller M."/>
            <person name="Vernes S.C."/>
            <person name="Myers E.W."/>
            <person name="Teeling E.C."/>
        </authorList>
    </citation>
    <scope>NUCLEOTIDE SEQUENCE [LARGE SCALE GENOMIC DNA]</scope>
    <source>
        <strain evidence="2">Bat1K_MPI-CBG_1</strain>
    </source>
</reference>
<evidence type="ECO:0000256" key="1">
    <source>
        <dbReference type="SAM" id="MobiDB-lite"/>
    </source>
</evidence>
<evidence type="ECO:0000313" key="2">
    <source>
        <dbReference type="EMBL" id="KAF6094667.1"/>
    </source>
</evidence>
<dbReference type="EMBL" id="JABVXQ010000008">
    <property type="protein sequence ID" value="KAF6094667.1"/>
    <property type="molecule type" value="Genomic_DNA"/>
</dbReference>